<protein>
    <submittedName>
        <fullName evidence="2">Uncharacterized protein</fullName>
    </submittedName>
</protein>
<dbReference type="PANTHER" id="PTHR21166:SF2">
    <property type="entry name" value="CELL DIVISION CONTROL PROTEIN 24 OB DOMAIN-CONTAINING PROTEIN-RELATED"/>
    <property type="match status" value="1"/>
</dbReference>
<feature type="compositionally biased region" description="Low complexity" evidence="1">
    <location>
        <begin position="35"/>
        <end position="49"/>
    </location>
</feature>
<organism evidence="2 3">
    <name type="scientific">Ascodesmis nigricans</name>
    <dbReference type="NCBI Taxonomy" id="341454"/>
    <lineage>
        <taxon>Eukaryota</taxon>
        <taxon>Fungi</taxon>
        <taxon>Dikarya</taxon>
        <taxon>Ascomycota</taxon>
        <taxon>Pezizomycotina</taxon>
        <taxon>Pezizomycetes</taxon>
        <taxon>Pezizales</taxon>
        <taxon>Ascodesmidaceae</taxon>
        <taxon>Ascodesmis</taxon>
    </lineage>
</organism>
<dbReference type="GO" id="GO:0008310">
    <property type="term" value="F:single-stranded DNA 3'-5' DNA exonuclease activity"/>
    <property type="evidence" value="ECO:0007669"/>
    <property type="project" value="TreeGrafter"/>
</dbReference>
<dbReference type="AlphaFoldDB" id="A0A4S2MYG9"/>
<feature type="compositionally biased region" description="Low complexity" evidence="1">
    <location>
        <begin position="16"/>
        <end position="27"/>
    </location>
</feature>
<gene>
    <name evidence="2" type="ORF">EX30DRAFT_330770</name>
</gene>
<name>A0A4S2MYG9_9PEZI</name>
<evidence type="ECO:0000313" key="3">
    <source>
        <dbReference type="Proteomes" id="UP000298138"/>
    </source>
</evidence>
<dbReference type="GO" id="GO:0000712">
    <property type="term" value="P:resolution of meiotic recombination intermediates"/>
    <property type="evidence" value="ECO:0007669"/>
    <property type="project" value="TreeGrafter"/>
</dbReference>
<dbReference type="STRING" id="341454.A0A4S2MYG9"/>
<dbReference type="InterPro" id="IPR052469">
    <property type="entry name" value="MEIOB"/>
</dbReference>
<dbReference type="Proteomes" id="UP000298138">
    <property type="component" value="Unassembled WGS sequence"/>
</dbReference>
<evidence type="ECO:0000313" key="2">
    <source>
        <dbReference type="EMBL" id="TGZ81654.1"/>
    </source>
</evidence>
<reference evidence="2 3" key="1">
    <citation type="submission" date="2019-04" db="EMBL/GenBank/DDBJ databases">
        <title>Comparative genomics and transcriptomics to analyze fruiting body development in filamentous ascomycetes.</title>
        <authorList>
            <consortium name="DOE Joint Genome Institute"/>
            <person name="Lutkenhaus R."/>
            <person name="Traeger S."/>
            <person name="Breuer J."/>
            <person name="Kuo A."/>
            <person name="Lipzen A."/>
            <person name="Pangilinan J."/>
            <person name="Dilworth D."/>
            <person name="Sandor L."/>
            <person name="Poggeler S."/>
            <person name="Barry K."/>
            <person name="Grigoriev I.V."/>
            <person name="Nowrousian M."/>
        </authorList>
    </citation>
    <scope>NUCLEOTIDE SEQUENCE [LARGE SCALE GENOMIC DNA]</scope>
    <source>
        <strain evidence="2 3">CBS 389.68</strain>
    </source>
</reference>
<feature type="compositionally biased region" description="Polar residues" evidence="1">
    <location>
        <begin position="74"/>
        <end position="86"/>
    </location>
</feature>
<feature type="region of interest" description="Disordered" evidence="1">
    <location>
        <begin position="1"/>
        <end position="86"/>
    </location>
</feature>
<dbReference type="OrthoDB" id="3248508at2759"/>
<evidence type="ECO:0000256" key="1">
    <source>
        <dbReference type="SAM" id="MobiDB-lite"/>
    </source>
</evidence>
<accession>A0A4S2MYG9</accession>
<proteinExistence type="predicted"/>
<sequence length="538" mass="60096">MPKTTHHLPKFNPTASETPTKPLSKPKSSPPAKPATPSSSPRSSSQSTPRNSTIDQYFSRVVKYQASAPPPKPTRTSSLNSQISWSPSKENAVYTPLEIGEIKRGPGRIRFCGRVVNMTEFNMKMQKTPGASRQRWTLAVADGTGVIEVRLYLRDPQSLRVKPTIGGLVDIHATFVGPLSPKDKEKGTASRGEVLVSISDTDKESNVEFIEDDDDNYADFRVPLGAKVNGELKGVIPLRVFVEGHDQDPDTKILVGIKWKGPRKLITRSDPSKSSFEKREIGIFDDTMECTLSLFGSTGESARNWSIADTMLLIEKPLLNIRQQIVEIRLRRTSVVTVNPLVREATYLRSYAASLIRRNNLAQPFPDELFDVETTLNAEEVWKYTLADINLFSRDAVENKQILGPCEGILNAVITEMNMASLWKKNMLLCKACCGVIVYSSKLPVTCECCETEHFDLIPNPGIIGRISDETGSVPGQNLLISPYAWEELLGVPIRELWKQNKEYFQDVDAYGLYLRRNFVFGWELEIGKIAIMSIRGT</sequence>
<keyword evidence="3" id="KW-1185">Reference proteome</keyword>
<dbReference type="InParanoid" id="A0A4S2MYG9"/>
<dbReference type="PANTHER" id="PTHR21166">
    <property type="entry name" value="CELL DIVISION CONTROL PROTEIN 24 OB DOMAIN-CONTAINING PROTEIN-RELATED"/>
    <property type="match status" value="1"/>
</dbReference>
<dbReference type="GO" id="GO:0003697">
    <property type="term" value="F:single-stranded DNA binding"/>
    <property type="evidence" value="ECO:0007669"/>
    <property type="project" value="TreeGrafter"/>
</dbReference>
<dbReference type="EMBL" id="ML220118">
    <property type="protein sequence ID" value="TGZ81654.1"/>
    <property type="molecule type" value="Genomic_DNA"/>
</dbReference>